<dbReference type="AlphaFoldDB" id="A0A1F7J633"/>
<dbReference type="Proteomes" id="UP000178558">
    <property type="component" value="Unassembled WGS sequence"/>
</dbReference>
<evidence type="ECO:0000313" key="2">
    <source>
        <dbReference type="EMBL" id="OGK51067.1"/>
    </source>
</evidence>
<dbReference type="SUPFAM" id="SSF51735">
    <property type="entry name" value="NAD(P)-binding Rossmann-fold domains"/>
    <property type="match status" value="1"/>
</dbReference>
<dbReference type="GO" id="GO:0006694">
    <property type="term" value="P:steroid biosynthetic process"/>
    <property type="evidence" value="ECO:0007669"/>
    <property type="project" value="InterPro"/>
</dbReference>
<sequence length="375" mass="43065">MRNPQIAILGAGGFIGRNLLTDLLLEKNSNQIIMVPLRNPKNLGVFNKRIISRQCDHLDIKKLKLIMRRVEVIYHTAGLAWQHSFKTDFSQLDLLIEQLLQNSISAYFLGSILRKHQRLVWTSTSAIDSMFDALTRAQRTMLEDEVESFIESLFVQKNLYSASTSSLKNTVWKLVVKHILYSFSFALEFSYAYSKYVGQKILQKLADGNIKILKISDVYGPGQNISADLVKKNIPARRIQRFVALHALISGGYTSWIPSQKNKIHGFYKTNRNHIVQEIRNDILFPTYIDDVVYMIKKAAQANTTIKSVLQLNGNKVENNNIGKEIRNFCKTNVMIQLVNNAKVKYIKRKDDLSTLNIKRKSLIDFKTGLRRWLA</sequence>
<organism evidence="2 3">
    <name type="scientific">Candidatus Roizmanbacteria bacterium RIFCSPLOWO2_01_FULL_40_42</name>
    <dbReference type="NCBI Taxonomy" id="1802066"/>
    <lineage>
        <taxon>Bacteria</taxon>
        <taxon>Candidatus Roizmaniibacteriota</taxon>
    </lineage>
</organism>
<accession>A0A1F7J633</accession>
<comment type="caution">
    <text evidence="2">The sequence shown here is derived from an EMBL/GenBank/DDBJ whole genome shotgun (WGS) entry which is preliminary data.</text>
</comment>
<reference evidence="2 3" key="1">
    <citation type="journal article" date="2016" name="Nat. Commun.">
        <title>Thousands of microbial genomes shed light on interconnected biogeochemical processes in an aquifer system.</title>
        <authorList>
            <person name="Anantharaman K."/>
            <person name="Brown C.T."/>
            <person name="Hug L.A."/>
            <person name="Sharon I."/>
            <person name="Castelle C.J."/>
            <person name="Probst A.J."/>
            <person name="Thomas B.C."/>
            <person name="Singh A."/>
            <person name="Wilkins M.J."/>
            <person name="Karaoz U."/>
            <person name="Brodie E.L."/>
            <person name="Williams K.H."/>
            <person name="Hubbard S.S."/>
            <person name="Banfield J.F."/>
        </authorList>
    </citation>
    <scope>NUCLEOTIDE SEQUENCE [LARGE SCALE GENOMIC DNA]</scope>
</reference>
<protein>
    <recommendedName>
        <fullName evidence="1">3-beta hydroxysteroid dehydrogenase/isomerase domain-containing protein</fullName>
    </recommendedName>
</protein>
<gene>
    <name evidence="2" type="ORF">A3B50_02790</name>
</gene>
<dbReference type="InterPro" id="IPR002225">
    <property type="entry name" value="3Beta_OHSteriod_DH/Estase"/>
</dbReference>
<dbReference type="EMBL" id="MGAQ01000006">
    <property type="protein sequence ID" value="OGK51067.1"/>
    <property type="molecule type" value="Genomic_DNA"/>
</dbReference>
<evidence type="ECO:0000259" key="1">
    <source>
        <dbReference type="Pfam" id="PF01073"/>
    </source>
</evidence>
<feature type="domain" description="3-beta hydroxysteroid dehydrogenase/isomerase" evidence="1">
    <location>
        <begin position="8"/>
        <end position="124"/>
    </location>
</feature>
<proteinExistence type="predicted"/>
<name>A0A1F7J633_9BACT</name>
<dbReference type="GO" id="GO:0016616">
    <property type="term" value="F:oxidoreductase activity, acting on the CH-OH group of donors, NAD or NADP as acceptor"/>
    <property type="evidence" value="ECO:0007669"/>
    <property type="project" value="InterPro"/>
</dbReference>
<dbReference type="Pfam" id="PF01073">
    <property type="entry name" value="3Beta_HSD"/>
    <property type="match status" value="1"/>
</dbReference>
<dbReference type="InterPro" id="IPR036291">
    <property type="entry name" value="NAD(P)-bd_dom_sf"/>
</dbReference>
<evidence type="ECO:0000313" key="3">
    <source>
        <dbReference type="Proteomes" id="UP000178558"/>
    </source>
</evidence>
<dbReference type="Gene3D" id="3.40.50.720">
    <property type="entry name" value="NAD(P)-binding Rossmann-like Domain"/>
    <property type="match status" value="1"/>
</dbReference>